<dbReference type="PANTHER" id="PTHR32226:SF2">
    <property type="entry name" value="TELO2-INTERACTING PROTEIN 2"/>
    <property type="match status" value="1"/>
</dbReference>
<dbReference type="InterPro" id="IPR011989">
    <property type="entry name" value="ARM-like"/>
</dbReference>
<dbReference type="InterPro" id="IPR016024">
    <property type="entry name" value="ARM-type_fold"/>
</dbReference>
<accession>A0A9P3L8A6</accession>
<proteinExistence type="inferred from homology"/>
<dbReference type="Proteomes" id="UP000703269">
    <property type="component" value="Unassembled WGS sequence"/>
</dbReference>
<dbReference type="GO" id="GO:0005829">
    <property type="term" value="C:cytosol"/>
    <property type="evidence" value="ECO:0007669"/>
    <property type="project" value="TreeGrafter"/>
</dbReference>
<comment type="caution">
    <text evidence="2">The sequence shown here is derived from an EMBL/GenBank/DDBJ whole genome shotgun (WGS) entry which is preliminary data.</text>
</comment>
<evidence type="ECO:0000313" key="3">
    <source>
        <dbReference type="Proteomes" id="UP000703269"/>
    </source>
</evidence>
<keyword evidence="3" id="KW-1185">Reference proteome</keyword>
<name>A0A9P3L8A6_9APHY</name>
<evidence type="ECO:0000256" key="1">
    <source>
        <dbReference type="ARBA" id="ARBA00034736"/>
    </source>
</evidence>
<reference evidence="2 3" key="1">
    <citation type="submission" date="2021-08" db="EMBL/GenBank/DDBJ databases">
        <title>Draft Genome Sequence of Phanerochaete sordida strain YK-624.</title>
        <authorList>
            <person name="Mori T."/>
            <person name="Dohra H."/>
            <person name="Suzuki T."/>
            <person name="Kawagishi H."/>
            <person name="Hirai H."/>
        </authorList>
    </citation>
    <scope>NUCLEOTIDE SEQUENCE [LARGE SCALE GENOMIC DNA]</scope>
    <source>
        <strain evidence="2 3">YK-624</strain>
    </source>
</reference>
<dbReference type="AlphaFoldDB" id="A0A9P3L8A6"/>
<dbReference type="Gene3D" id="1.25.10.10">
    <property type="entry name" value="Leucine-rich Repeat Variant"/>
    <property type="match status" value="1"/>
</dbReference>
<gene>
    <name evidence="2" type="ORF">PsYK624_008690</name>
</gene>
<dbReference type="EMBL" id="BPQB01000001">
    <property type="protein sequence ID" value="GJE84793.1"/>
    <property type="molecule type" value="Genomic_DNA"/>
</dbReference>
<sequence>MAVDDAALSQPLQQLDVPAEFSQYDTTEDAKLIVRLEEWREKASSVLVELRERLRERDSLTLTEKAEVVAKAAQFDGEGAWIVESSRTLAQEILEPYAEGDVRLIEVILTRHVKAVFKLNAHPRVSEATGRSLDRPIGGQDAAQDHYEGQVWKRHPGLVNVLDWCIRQMRPAAFEQLWHLVVPPVMTLLDDYEIKYRLLSLPVVNHLLDNAPGELLRRTGINGLLITSFKTALTFLRTPQTPQLIRGVILAWLKLAQYGTIPETAERYEQLWGLLGEGLIETVWLYASDEPDTIQATVAALPDIVRALGLGAARYLKPLVAQLVHIVLPAPENAASPALQLAALRALDAVIAACAPRMLRWKGTILDGLCRRWVQLAASGADDPDARELRRALRGTCAALAAACPSVTKDEFARLRELDAQIFEELVAPARAENR</sequence>
<dbReference type="OrthoDB" id="6417021at2759"/>
<dbReference type="Pfam" id="PF10521">
    <property type="entry name" value="Tti2"/>
    <property type="match status" value="1"/>
</dbReference>
<organism evidence="2 3">
    <name type="scientific">Phanerochaete sordida</name>
    <dbReference type="NCBI Taxonomy" id="48140"/>
    <lineage>
        <taxon>Eukaryota</taxon>
        <taxon>Fungi</taxon>
        <taxon>Dikarya</taxon>
        <taxon>Basidiomycota</taxon>
        <taxon>Agaricomycotina</taxon>
        <taxon>Agaricomycetes</taxon>
        <taxon>Polyporales</taxon>
        <taxon>Phanerochaetaceae</taxon>
        <taxon>Phanerochaete</taxon>
    </lineage>
</organism>
<dbReference type="GO" id="GO:0005634">
    <property type="term" value="C:nucleus"/>
    <property type="evidence" value="ECO:0007669"/>
    <property type="project" value="TreeGrafter"/>
</dbReference>
<dbReference type="PANTHER" id="PTHR32226">
    <property type="entry name" value="TELO2-INTERACTING PROTEIN 2"/>
    <property type="match status" value="1"/>
</dbReference>
<comment type="similarity">
    <text evidence="1">Belongs to the TTI2 family.</text>
</comment>
<evidence type="ECO:0000313" key="2">
    <source>
        <dbReference type="EMBL" id="GJE84793.1"/>
    </source>
</evidence>
<dbReference type="GO" id="GO:0110078">
    <property type="term" value="C:TTT Hsp90 cochaperone complex"/>
    <property type="evidence" value="ECO:0007669"/>
    <property type="project" value="InterPro"/>
</dbReference>
<dbReference type="InterPro" id="IPR018870">
    <property type="entry name" value="Tti2"/>
</dbReference>
<dbReference type="SUPFAM" id="SSF48371">
    <property type="entry name" value="ARM repeat"/>
    <property type="match status" value="1"/>
</dbReference>
<protein>
    <submittedName>
        <fullName evidence="2">Uncharacterized protein</fullName>
    </submittedName>
</protein>